<protein>
    <submittedName>
        <fullName evidence="6">CHAT domain-containing protein</fullName>
    </submittedName>
</protein>
<keyword evidence="3" id="KW-0812">Transmembrane</keyword>
<keyword evidence="2" id="KW-0732">Signal</keyword>
<name>A0AAE3GWH4_9CYAN</name>
<feature type="domain" description="CHAT" evidence="4">
    <location>
        <begin position="196"/>
        <end position="335"/>
    </location>
</feature>
<dbReference type="Pfam" id="PF13458">
    <property type="entry name" value="Peripla_BP_6"/>
    <property type="match status" value="1"/>
</dbReference>
<evidence type="ECO:0000313" key="7">
    <source>
        <dbReference type="Proteomes" id="UP001204953"/>
    </source>
</evidence>
<dbReference type="SUPFAM" id="SSF53822">
    <property type="entry name" value="Periplasmic binding protein-like I"/>
    <property type="match status" value="1"/>
</dbReference>
<dbReference type="CDD" id="cd06268">
    <property type="entry name" value="PBP1_ABC_transporter_LIVBP-like"/>
    <property type="match status" value="1"/>
</dbReference>
<evidence type="ECO:0000259" key="4">
    <source>
        <dbReference type="Pfam" id="PF12770"/>
    </source>
</evidence>
<reference evidence="6" key="1">
    <citation type="submission" date="2022-06" db="EMBL/GenBank/DDBJ databases">
        <title>New cyanobacteria of genus Symplocastrum in benthos of Lake Baikal.</title>
        <authorList>
            <person name="Sorokovikova E."/>
            <person name="Tikhonova I."/>
            <person name="Krasnopeev A."/>
            <person name="Evseev P."/>
            <person name="Gladkikh A."/>
            <person name="Belykh O."/>
        </authorList>
    </citation>
    <scope>NUCLEOTIDE SEQUENCE</scope>
    <source>
        <strain evidence="6">BBK-W-15</strain>
    </source>
</reference>
<dbReference type="PANTHER" id="PTHR47151:SF2">
    <property type="entry name" value="AMINO ACID BINDING PROTEIN"/>
    <property type="match status" value="1"/>
</dbReference>
<feature type="transmembrane region" description="Helical" evidence="3">
    <location>
        <begin position="368"/>
        <end position="389"/>
    </location>
</feature>
<dbReference type="InterPro" id="IPR028081">
    <property type="entry name" value="Leu-bd"/>
</dbReference>
<comment type="similarity">
    <text evidence="1">Belongs to the leucine-binding protein family.</text>
</comment>
<feature type="domain" description="Leucine-binding protein" evidence="5">
    <location>
        <begin position="475"/>
        <end position="561"/>
    </location>
</feature>
<dbReference type="AlphaFoldDB" id="A0AAE3GWH4"/>
<dbReference type="Pfam" id="PF12770">
    <property type="entry name" value="CHAT"/>
    <property type="match status" value="1"/>
</dbReference>
<keyword evidence="3" id="KW-0472">Membrane</keyword>
<accession>A0AAE3GWH4</accession>
<dbReference type="InterPro" id="IPR028082">
    <property type="entry name" value="Peripla_BP_I"/>
</dbReference>
<proteinExistence type="inferred from homology"/>
<evidence type="ECO:0000259" key="5">
    <source>
        <dbReference type="Pfam" id="PF13458"/>
    </source>
</evidence>
<keyword evidence="7" id="KW-1185">Reference proteome</keyword>
<evidence type="ECO:0000256" key="1">
    <source>
        <dbReference type="ARBA" id="ARBA00010062"/>
    </source>
</evidence>
<evidence type="ECO:0000313" key="6">
    <source>
        <dbReference type="EMBL" id="MCP2731764.1"/>
    </source>
</evidence>
<keyword evidence="3" id="KW-1133">Transmembrane helix</keyword>
<dbReference type="EMBL" id="JAMZMM010000393">
    <property type="protein sequence ID" value="MCP2731764.1"/>
    <property type="molecule type" value="Genomic_DNA"/>
</dbReference>
<dbReference type="PANTHER" id="PTHR47151">
    <property type="entry name" value="LEU/ILE/VAL-BINDING ABC TRANSPORTER SUBUNIT"/>
    <property type="match status" value="1"/>
</dbReference>
<feature type="non-terminal residue" evidence="6">
    <location>
        <position position="585"/>
    </location>
</feature>
<evidence type="ECO:0000256" key="2">
    <source>
        <dbReference type="ARBA" id="ARBA00022729"/>
    </source>
</evidence>
<dbReference type="InterPro" id="IPR024983">
    <property type="entry name" value="CHAT_dom"/>
</dbReference>
<dbReference type="RefSeq" id="WP_254014497.1">
    <property type="nucleotide sequence ID" value="NZ_JAMZMM010000393.1"/>
</dbReference>
<evidence type="ECO:0000256" key="3">
    <source>
        <dbReference type="SAM" id="Phobius"/>
    </source>
</evidence>
<comment type="caution">
    <text evidence="6">The sequence shown here is derived from an EMBL/GenBank/DDBJ whole genome shotgun (WGS) entry which is preliminary data.</text>
</comment>
<dbReference type="Gene3D" id="3.40.50.2300">
    <property type="match status" value="1"/>
</dbReference>
<dbReference type="Proteomes" id="UP001204953">
    <property type="component" value="Unassembled WGS sequence"/>
</dbReference>
<sequence length="585" mass="65642">MGKFVIFQFLNGSFEQGFPVRVRIGEDGASHSIESSGSLPPAPEIIQNYRRWQDIYFNLGFYLGLPFRLEAPAAQVTNYSIQDCNNAAQLVRHSLNNWLKSESFISLREIVLLTLKADDEIRIFIESTNQQIQRLPWHLCDLFQYFSHSELVLSILDTIEKKEKLYPKTKVKILGIFGSNQGIDVGQDEVLLRQLPNSKLTFLVKPQHQQLNDHLWEQSWSIIFFAGHSSSQDNHEGRFYINDTEYLTIENLKYALKKAKVNGLKLAIFNSCDGLGLAQALADLHIPQIIVMREPVPDQIAQAFLRYFLQAFAKNQLFHLAVRQARERLQGLESQFPCATWLPIAYQNPSEKPLKWKDLYDDLIRVRIAITSIGFFAIFAIAILIFYSAMGMNNSKNRISLGDKILLDSVTNSYKEAGIKAVADKNFALAINKFQKSLEITRNDPETLIYLNNAKIGNSKALNIAVSVPIGSNINVAQEILRGVAQAQNEVNQHGGINGMGLKIAIANDDNNPKIGKKLATEFVKNPTILAVVGHNASDVSLAAAEIYQGQLVMISPTSFAKTLSVVHNKNRDSKSLVENIINTI</sequence>
<gene>
    <name evidence="6" type="ORF">NJ959_25365</name>
</gene>
<organism evidence="6 7">
    <name type="scientific">Limnofasciculus baicalensis BBK-W-15</name>
    <dbReference type="NCBI Taxonomy" id="2699891"/>
    <lineage>
        <taxon>Bacteria</taxon>
        <taxon>Bacillati</taxon>
        <taxon>Cyanobacteriota</taxon>
        <taxon>Cyanophyceae</taxon>
        <taxon>Coleofasciculales</taxon>
        <taxon>Coleofasciculaceae</taxon>
        <taxon>Limnofasciculus</taxon>
        <taxon>Limnofasciculus baicalensis</taxon>
    </lineage>
</organism>